<organism evidence="1 3">
    <name type="scientific">Nostoc flagelliforme CCNUN1</name>
    <dbReference type="NCBI Taxonomy" id="2038116"/>
    <lineage>
        <taxon>Bacteria</taxon>
        <taxon>Bacillati</taxon>
        <taxon>Cyanobacteriota</taxon>
        <taxon>Cyanophyceae</taxon>
        <taxon>Nostocales</taxon>
        <taxon>Nostocaceae</taxon>
        <taxon>Nostoc</taxon>
    </lineage>
</organism>
<dbReference type="Gene3D" id="1.10.1220.10">
    <property type="entry name" value="Met repressor-like"/>
    <property type="match status" value="1"/>
</dbReference>
<dbReference type="Proteomes" id="UP000232003">
    <property type="component" value="Plasmid pNFSY06"/>
</dbReference>
<geneLocation type="plasmid" evidence="1">
    <name>pNFSY06</name>
</geneLocation>
<keyword evidence="3" id="KW-1185">Reference proteome</keyword>
<dbReference type="EMBL" id="CP024793">
    <property type="protein sequence ID" value="AUB44537.1"/>
    <property type="molecule type" value="Genomic_DNA"/>
</dbReference>
<dbReference type="Pfam" id="PF09274">
    <property type="entry name" value="ParG"/>
    <property type="match status" value="1"/>
</dbReference>
<dbReference type="RefSeq" id="WP_225912790.1">
    <property type="nucleotide sequence ID" value="NZ_CAWNNC010000007.1"/>
</dbReference>
<dbReference type="KEGG" id="nfl:COO91_09927"/>
<gene>
    <name evidence="1" type="ORF">COO91_09927</name>
    <name evidence="2" type="ORF">COO91_10770</name>
</gene>
<evidence type="ECO:0000313" key="1">
    <source>
        <dbReference type="EMBL" id="AUB43737.1"/>
    </source>
</evidence>
<evidence type="ECO:0000313" key="2">
    <source>
        <dbReference type="EMBL" id="AUB44537.1"/>
    </source>
</evidence>
<dbReference type="InterPro" id="IPR013321">
    <property type="entry name" value="Arc_rbn_hlx_hlx"/>
</dbReference>
<keyword evidence="1" id="KW-0614">Plasmid</keyword>
<evidence type="ECO:0000313" key="3">
    <source>
        <dbReference type="Proteomes" id="UP000232003"/>
    </source>
</evidence>
<sequence>MMQISITDDLKKRFHAACALRGLKMSHVVVEMIEQWLKANEVQSSSQVSSVKH</sequence>
<geneLocation type="plasmid" evidence="3">
    <name>pnfsy06</name>
</geneLocation>
<dbReference type="EMBL" id="CP024791">
    <property type="protein sequence ID" value="AUB43737.1"/>
    <property type="molecule type" value="Genomic_DNA"/>
</dbReference>
<geneLocation type="plasmid" evidence="2">
    <name>pNFSY08</name>
</geneLocation>
<accession>A0A2K8T7S0</accession>
<dbReference type="AlphaFoldDB" id="A0A2K8T7S0"/>
<dbReference type="KEGG" id="nfl:COO91_10770"/>
<dbReference type="SUPFAM" id="SSF47598">
    <property type="entry name" value="Ribbon-helix-helix"/>
    <property type="match status" value="1"/>
</dbReference>
<dbReference type="Proteomes" id="UP000232003">
    <property type="component" value="Plasmid pNFSY08"/>
</dbReference>
<dbReference type="InterPro" id="IPR010985">
    <property type="entry name" value="Ribbon_hlx_hlx"/>
</dbReference>
<name>A0A2K8T7S0_9NOSO</name>
<dbReference type="InterPro" id="IPR015354">
    <property type="entry name" value="DNA_partition_ParG"/>
</dbReference>
<geneLocation type="plasmid" evidence="3">
    <name>pnfsy08</name>
</geneLocation>
<proteinExistence type="predicted"/>
<reference evidence="1 3" key="1">
    <citation type="submission" date="2017-11" db="EMBL/GenBank/DDBJ databases">
        <title>Complete genome of a free-living desiccation-tolerant cyanobacterium and its photosynthetic adaptation to extreme terrestrial habitat.</title>
        <authorList>
            <person name="Shang J."/>
        </authorList>
    </citation>
    <scope>NUCLEOTIDE SEQUENCE [LARGE SCALE GENOMIC DNA]</scope>
    <source>
        <strain evidence="1 3">CCNUN1</strain>
        <plasmid evidence="3">pnfsy06</plasmid>
        <plasmid evidence="1">pNFSY06</plasmid>
        <plasmid evidence="2">pNFSY08</plasmid>
        <plasmid evidence="3">pnfsy08</plasmid>
    </source>
</reference>
<protein>
    <submittedName>
        <fullName evidence="1">Arc-type ribbon-helix-helix</fullName>
    </submittedName>
</protein>
<dbReference type="GO" id="GO:0006355">
    <property type="term" value="P:regulation of DNA-templated transcription"/>
    <property type="evidence" value="ECO:0007669"/>
    <property type="project" value="InterPro"/>
</dbReference>